<dbReference type="EMBL" id="CATKSH010000011">
    <property type="protein sequence ID" value="CAI9121129.1"/>
    <property type="molecule type" value="Genomic_DNA"/>
</dbReference>
<evidence type="ECO:0000313" key="3">
    <source>
        <dbReference type="Proteomes" id="UP001176960"/>
    </source>
</evidence>
<dbReference type="Pfam" id="PF02698">
    <property type="entry name" value="DUF218"/>
    <property type="match status" value="1"/>
</dbReference>
<dbReference type="GO" id="GO:0005886">
    <property type="term" value="C:plasma membrane"/>
    <property type="evidence" value="ECO:0007669"/>
    <property type="project" value="TreeGrafter"/>
</dbReference>
<name>A0AA35XY85_9PROT</name>
<dbReference type="CDD" id="cd06259">
    <property type="entry name" value="YdcF-like"/>
    <property type="match status" value="1"/>
</dbReference>
<organism evidence="2 3">
    <name type="scientific">Brytella acorum</name>
    <dbReference type="NCBI Taxonomy" id="2959299"/>
    <lineage>
        <taxon>Bacteria</taxon>
        <taxon>Pseudomonadati</taxon>
        <taxon>Pseudomonadota</taxon>
        <taxon>Alphaproteobacteria</taxon>
        <taxon>Acetobacterales</taxon>
        <taxon>Acetobacteraceae</taxon>
        <taxon>Brytella</taxon>
    </lineage>
</organism>
<evidence type="ECO:0000313" key="2">
    <source>
        <dbReference type="EMBL" id="CAI9121129.1"/>
    </source>
</evidence>
<comment type="caution">
    <text evidence="2">The sequence shown here is derived from an EMBL/GenBank/DDBJ whole genome shotgun (WGS) entry which is preliminary data.</text>
</comment>
<dbReference type="AlphaFoldDB" id="A0AA35XY85"/>
<proteinExistence type="predicted"/>
<feature type="domain" description="DUF218" evidence="1">
    <location>
        <begin position="6"/>
        <end position="133"/>
    </location>
</feature>
<dbReference type="InterPro" id="IPR014729">
    <property type="entry name" value="Rossmann-like_a/b/a_fold"/>
</dbReference>
<dbReference type="Proteomes" id="UP001176960">
    <property type="component" value="Unassembled WGS sequence"/>
</dbReference>
<accession>A0AA35XY85</accession>
<dbReference type="Gene3D" id="3.40.50.620">
    <property type="entry name" value="HUPs"/>
    <property type="match status" value="1"/>
</dbReference>
<protein>
    <submittedName>
        <fullName evidence="2">YdcF family protein</fullName>
    </submittedName>
</protein>
<reference evidence="2" key="1">
    <citation type="submission" date="2023-03" db="EMBL/GenBank/DDBJ databases">
        <authorList>
            <person name="Cleenwerck I."/>
        </authorList>
    </citation>
    <scope>NUCLEOTIDE SEQUENCE</scope>
    <source>
        <strain evidence="2">LMG 32879</strain>
    </source>
</reference>
<dbReference type="GO" id="GO:0043164">
    <property type="term" value="P:Gram-negative-bacterium-type cell wall biogenesis"/>
    <property type="evidence" value="ECO:0007669"/>
    <property type="project" value="TreeGrafter"/>
</dbReference>
<dbReference type="RefSeq" id="WP_289841465.1">
    <property type="nucleotide sequence ID" value="NZ_CATKSH010000011.1"/>
</dbReference>
<dbReference type="PANTHER" id="PTHR30336">
    <property type="entry name" value="INNER MEMBRANE PROTEIN, PROBABLE PERMEASE"/>
    <property type="match status" value="1"/>
</dbReference>
<dbReference type="GO" id="GO:0000270">
    <property type="term" value="P:peptidoglycan metabolic process"/>
    <property type="evidence" value="ECO:0007669"/>
    <property type="project" value="TreeGrafter"/>
</dbReference>
<dbReference type="InterPro" id="IPR003848">
    <property type="entry name" value="DUF218"/>
</dbReference>
<keyword evidence="3" id="KW-1185">Reference proteome</keyword>
<gene>
    <name evidence="2" type="ORF">LMG32879_001975</name>
</gene>
<dbReference type="PANTHER" id="PTHR30336:SF4">
    <property type="entry name" value="ENVELOPE BIOGENESIS FACTOR ELYC"/>
    <property type="match status" value="1"/>
</dbReference>
<sequence length="175" mass="19887">MNASLVIVFGAAPRADNTPSRAMRLRVAAAARFASDHPDARILLTGGVSHRQKRSGPSEAAIMAALLKANGVSGSEVWLEDQATDTFDSVVFCNDFLRARGYAGPVWVCSSRYHLPRCALLMRMLGWKVYCMRALEERRERGDHDYVYRVYWRLREIPAILWDGFLMLRHRSCLR</sequence>
<evidence type="ECO:0000259" key="1">
    <source>
        <dbReference type="Pfam" id="PF02698"/>
    </source>
</evidence>
<dbReference type="InterPro" id="IPR051599">
    <property type="entry name" value="Cell_Envelope_Assoc"/>
</dbReference>